<sequence>MRECQYLVLVVLLALSGCDSDEPPKAKAANPSPPANTQPAAVPAPPPAQAAAPAQPATAPAPAPAPAEQQSQAVFTPEQLDQMLAPLALYPDSLLAQVLMATTYPGNVADAAAWSKAHPKVSGDDAVKQVADQPWDPSVQSLVAFPLVLATLGQDPVWVQRVGDAFLAQPDAVMDAIQRLRRQAQAAGNLQSNEQQTVTVKPAPPAPAQPAPSGGTAVVQQSAPAQTIIIEPADPQVVYVPSYNPTQVYGTWAYPSSPPVYYPPPPEYPVATALATGLAFGAGVAIVGSLWGDCDWDDHEIDVDVEHYNNFNSNRNVNVNRDFNSNRTVNGNRTAWRHDPTYRNGVPYRDTRSREQYNRRLAGGEQREAMRGFDSAKAQERSRARESLAQRGVAPPANNQQARERAQAATRDLRDNPQALQRAQQANREPRDVNQARERAQNATRELKNNPEARQRAQNVAQNRNAQSQQRPRAQNNQKIREQARQQHARTQAPRNNAFAGANNPRQTRELANRGQVSRAAASRPQAARAGHTVQRPARAPRGGGRR</sequence>
<dbReference type="InterPro" id="IPR021728">
    <property type="entry name" value="DUF3300"/>
</dbReference>
<dbReference type="Pfam" id="PF11737">
    <property type="entry name" value="DUF3300"/>
    <property type="match status" value="1"/>
</dbReference>
<feature type="compositionally biased region" description="Pro residues" evidence="1">
    <location>
        <begin position="31"/>
        <end position="48"/>
    </location>
</feature>
<gene>
    <name evidence="2" type="ORF">G4G71_22595</name>
</gene>
<feature type="compositionally biased region" description="Polar residues" evidence="1">
    <location>
        <begin position="418"/>
        <end position="427"/>
    </location>
</feature>
<feature type="compositionally biased region" description="Basic and acidic residues" evidence="1">
    <location>
        <begin position="428"/>
        <end position="455"/>
    </location>
</feature>
<dbReference type="EMBL" id="CP048833">
    <property type="protein sequence ID" value="QJP10535.1"/>
    <property type="molecule type" value="Genomic_DNA"/>
</dbReference>
<reference evidence="2 3" key="1">
    <citation type="submission" date="2020-02" db="EMBL/GenBank/DDBJ databases">
        <title>Complete genome sequence of Pseudomonas multiresinivorans ORNL1.</title>
        <authorList>
            <person name="Podar M."/>
        </authorList>
    </citation>
    <scope>NUCLEOTIDE SEQUENCE [LARGE SCALE GENOMIC DNA]</scope>
    <source>
        <strain evidence="3">populi</strain>
    </source>
</reference>
<evidence type="ECO:0000313" key="3">
    <source>
        <dbReference type="Proteomes" id="UP000502549"/>
    </source>
</evidence>
<dbReference type="KEGG" id="pmui:G4G71_22595"/>
<feature type="compositionally biased region" description="Basic and acidic residues" evidence="1">
    <location>
        <begin position="377"/>
        <end position="388"/>
    </location>
</feature>
<evidence type="ECO:0000313" key="2">
    <source>
        <dbReference type="EMBL" id="QJP10535.1"/>
    </source>
</evidence>
<feature type="compositionally biased region" description="Basic and acidic residues" evidence="1">
    <location>
        <begin position="402"/>
        <end position="415"/>
    </location>
</feature>
<accession>A0A7Z3GST5</accession>
<name>A0A7Z3GST5_9PSED</name>
<evidence type="ECO:0000256" key="1">
    <source>
        <dbReference type="SAM" id="MobiDB-lite"/>
    </source>
</evidence>
<dbReference type="PANTHER" id="PTHR40269:SF1">
    <property type="entry name" value="OUTER MEMBRANE PROTEIN"/>
    <property type="match status" value="1"/>
</dbReference>
<feature type="region of interest" description="Disordered" evidence="1">
    <location>
        <begin position="322"/>
        <end position="547"/>
    </location>
</feature>
<dbReference type="PROSITE" id="PS51257">
    <property type="entry name" value="PROKAR_LIPOPROTEIN"/>
    <property type="match status" value="1"/>
</dbReference>
<feature type="compositionally biased region" description="Low complexity" evidence="1">
    <location>
        <begin position="518"/>
        <end position="541"/>
    </location>
</feature>
<dbReference type="RefSeq" id="WP_169940341.1">
    <property type="nucleotide sequence ID" value="NZ_CP048833.1"/>
</dbReference>
<dbReference type="AlphaFoldDB" id="A0A7Z3GST5"/>
<dbReference type="Proteomes" id="UP000502549">
    <property type="component" value="Chromosome"/>
</dbReference>
<feature type="compositionally biased region" description="Low complexity" evidence="1">
    <location>
        <begin position="49"/>
        <end position="58"/>
    </location>
</feature>
<keyword evidence="3" id="KW-1185">Reference proteome</keyword>
<feature type="region of interest" description="Disordered" evidence="1">
    <location>
        <begin position="20"/>
        <end position="70"/>
    </location>
</feature>
<protein>
    <submittedName>
        <fullName evidence="2">DUF3300 domain-containing protein</fullName>
    </submittedName>
</protein>
<proteinExistence type="predicted"/>
<feature type="compositionally biased region" description="Polar residues" evidence="1">
    <location>
        <begin position="456"/>
        <end position="478"/>
    </location>
</feature>
<feature type="compositionally biased region" description="Basic and acidic residues" evidence="1">
    <location>
        <begin position="349"/>
        <end position="358"/>
    </location>
</feature>
<organism evidence="2 3">
    <name type="scientific">Pseudomonas multiresinivorans</name>
    <dbReference type="NCBI Taxonomy" id="95301"/>
    <lineage>
        <taxon>Bacteria</taxon>
        <taxon>Pseudomonadati</taxon>
        <taxon>Pseudomonadota</taxon>
        <taxon>Gammaproteobacteria</taxon>
        <taxon>Pseudomonadales</taxon>
        <taxon>Pseudomonadaceae</taxon>
        <taxon>Pseudomonas</taxon>
    </lineage>
</organism>
<dbReference type="PANTHER" id="PTHR40269">
    <property type="entry name" value="OUTER MEMBRANE PROTEIN-RELATED"/>
    <property type="match status" value="1"/>
</dbReference>